<accession>A0A413INR4</accession>
<dbReference type="EMBL" id="QSCR01000012">
    <property type="protein sequence ID" value="RGY18260.1"/>
    <property type="molecule type" value="Genomic_DNA"/>
</dbReference>
<feature type="transmembrane region" description="Helical" evidence="1">
    <location>
        <begin position="12"/>
        <end position="35"/>
    </location>
</feature>
<sequence>MKRYQKTMLKDFEILLPYILLLGILVLLAISVSLLQDFTKIYQITRHTKINIMRNFRQNSEVFQDMRRKYFYKNPYVCE</sequence>
<reference evidence="2 3" key="1">
    <citation type="submission" date="2018-08" db="EMBL/GenBank/DDBJ databases">
        <title>A genome reference for cultivated species of the human gut microbiota.</title>
        <authorList>
            <person name="Zou Y."/>
            <person name="Xue W."/>
            <person name="Luo G."/>
        </authorList>
    </citation>
    <scope>NUCLEOTIDE SEQUENCE [LARGE SCALE GENOMIC DNA]</scope>
    <source>
        <strain evidence="2 3">OF02-7</strain>
    </source>
</reference>
<evidence type="ECO:0000313" key="2">
    <source>
        <dbReference type="EMBL" id="RGY18260.1"/>
    </source>
</evidence>
<keyword evidence="1" id="KW-1133">Transmembrane helix</keyword>
<keyword evidence="1" id="KW-0812">Transmembrane</keyword>
<dbReference type="AlphaFoldDB" id="A0A413INR4"/>
<dbReference type="Proteomes" id="UP000286063">
    <property type="component" value="Unassembled WGS sequence"/>
</dbReference>
<organism evidence="2 3">
    <name type="scientific">Butyricimonas virosa</name>
    <dbReference type="NCBI Taxonomy" id="544645"/>
    <lineage>
        <taxon>Bacteria</taxon>
        <taxon>Pseudomonadati</taxon>
        <taxon>Bacteroidota</taxon>
        <taxon>Bacteroidia</taxon>
        <taxon>Bacteroidales</taxon>
        <taxon>Odoribacteraceae</taxon>
        <taxon>Butyricimonas</taxon>
    </lineage>
</organism>
<proteinExistence type="predicted"/>
<protein>
    <submittedName>
        <fullName evidence="2">Uncharacterized protein</fullName>
    </submittedName>
</protein>
<evidence type="ECO:0000313" key="3">
    <source>
        <dbReference type="Proteomes" id="UP000286063"/>
    </source>
</evidence>
<keyword evidence="1" id="KW-0472">Membrane</keyword>
<comment type="caution">
    <text evidence="2">The sequence shown here is derived from an EMBL/GenBank/DDBJ whole genome shotgun (WGS) entry which is preliminary data.</text>
</comment>
<evidence type="ECO:0000256" key="1">
    <source>
        <dbReference type="SAM" id="Phobius"/>
    </source>
</evidence>
<gene>
    <name evidence="2" type="ORF">DXA50_08725</name>
</gene>
<name>A0A413INR4_9BACT</name>